<dbReference type="KEGG" id="kox:KOX_00180"/>
<name>A0A0H3GZX4_KLEM8</name>
<gene>
    <name evidence="1" type="ordered locus">KOX_00180</name>
</gene>
<sequence>MTEDSKRGSALICALKSDEVVELSKEYAELSIDALIESKTLESIPFVSTVVGVYKVASSVRSQLFTEKIFRFLTHFSDLPDAERIKMTERLNENDKFAGQAGARLIEIIDRMESESKPEVAAEFLKSFAREEIDFNVLRRLLVALERIPSFDISELAAFVAIDPDQPVEMDEAFLDSLVNAGLGKNNGAWKSVIVPTELCITFVRAGRL</sequence>
<dbReference type="EMBL" id="CP003218">
    <property type="protein sequence ID" value="AEX01783.1"/>
    <property type="molecule type" value="Genomic_DNA"/>
</dbReference>
<dbReference type="AlphaFoldDB" id="A0A0H3GZX4"/>
<organism evidence="1 2">
    <name type="scientific">Klebsiella michiganensis (strain ATCC 8724 / DSM 4798 / JCM 20051 / NBRC 3318 / NRRL B-199 / KCTC 1686 / BUCSAV 143 / CCM 1901)</name>
    <dbReference type="NCBI Taxonomy" id="1006551"/>
    <lineage>
        <taxon>Bacteria</taxon>
        <taxon>Pseudomonadati</taxon>
        <taxon>Pseudomonadota</taxon>
        <taxon>Gammaproteobacteria</taxon>
        <taxon>Enterobacterales</taxon>
        <taxon>Enterobacteriaceae</taxon>
        <taxon>Klebsiella/Raoultella group</taxon>
        <taxon>Klebsiella</taxon>
    </lineage>
</organism>
<evidence type="ECO:0000313" key="2">
    <source>
        <dbReference type="Proteomes" id="UP000007843"/>
    </source>
</evidence>
<accession>A0A0H3GZX4</accession>
<reference evidence="1 2" key="1">
    <citation type="journal article" date="2012" name="J. Bacteriol.">
        <title>Complete genome sequence of Klebsiella oxytoca KCTC 1686, used in production of 2,3-butanediol.</title>
        <authorList>
            <person name="Shin S.H."/>
            <person name="Kim S."/>
            <person name="Kim J.Y."/>
            <person name="Lee S."/>
            <person name="Um Y."/>
            <person name="Oh M.K."/>
            <person name="Kim Y.R."/>
            <person name="Lee J."/>
            <person name="Yang K.S."/>
        </authorList>
    </citation>
    <scope>NUCLEOTIDE SEQUENCE [LARGE SCALE GENOMIC DNA]</scope>
    <source>
        <strain evidence="2">ATCC 8724 / DSM 4798 / JCM 20051 / NBRC 3318 / NRRL B-199 / KCTC 1686</strain>
    </source>
</reference>
<dbReference type="RefSeq" id="WP_014226454.1">
    <property type="nucleotide sequence ID" value="NC_016612.1"/>
</dbReference>
<dbReference type="Proteomes" id="UP000007843">
    <property type="component" value="Chromosome"/>
</dbReference>
<protein>
    <submittedName>
        <fullName evidence="1">Uncharacterized protein</fullName>
    </submittedName>
</protein>
<dbReference type="HOGENOM" id="CLU_1314039_0_0_6"/>
<evidence type="ECO:0000313" key="1">
    <source>
        <dbReference type="EMBL" id="AEX01783.1"/>
    </source>
</evidence>
<proteinExistence type="predicted"/>